<feature type="transmembrane region" description="Helical" evidence="8">
    <location>
        <begin position="20"/>
        <end position="41"/>
    </location>
</feature>
<accession>A0A171DG16</accession>
<protein>
    <submittedName>
        <fullName evidence="9">Nicotinamide mononucleotide transporter</fullName>
    </submittedName>
</protein>
<organism evidence="9 10">
    <name type="scientific">Planomonospora sphaerica</name>
    <dbReference type="NCBI Taxonomy" id="161355"/>
    <lineage>
        <taxon>Bacteria</taxon>
        <taxon>Bacillati</taxon>
        <taxon>Actinomycetota</taxon>
        <taxon>Actinomycetes</taxon>
        <taxon>Streptosporangiales</taxon>
        <taxon>Streptosporangiaceae</taxon>
        <taxon>Planomonospora</taxon>
    </lineage>
</organism>
<dbReference type="NCBIfam" id="TIGR01528">
    <property type="entry name" value="NMN_trans_PnuC"/>
    <property type="match status" value="1"/>
</dbReference>
<evidence type="ECO:0000256" key="4">
    <source>
        <dbReference type="ARBA" id="ARBA00022475"/>
    </source>
</evidence>
<feature type="transmembrane region" description="Helical" evidence="8">
    <location>
        <begin position="183"/>
        <end position="200"/>
    </location>
</feature>
<comment type="similarity">
    <text evidence="2">Belongs to the nicotinamide ribonucleoside (NR) uptake permease (TC 4.B.1) family.</text>
</comment>
<dbReference type="GO" id="GO:0005886">
    <property type="term" value="C:plasma membrane"/>
    <property type="evidence" value="ECO:0007669"/>
    <property type="project" value="UniProtKB-SubCell"/>
</dbReference>
<gene>
    <name evidence="9" type="ORF">PS9374_03962</name>
</gene>
<keyword evidence="5 8" id="KW-0812">Transmembrane</keyword>
<evidence type="ECO:0000313" key="9">
    <source>
        <dbReference type="EMBL" id="GAT68300.1"/>
    </source>
</evidence>
<keyword evidence="10" id="KW-1185">Reference proteome</keyword>
<dbReference type="GO" id="GO:0034257">
    <property type="term" value="F:nicotinamide riboside transmembrane transporter activity"/>
    <property type="evidence" value="ECO:0007669"/>
    <property type="project" value="InterPro"/>
</dbReference>
<evidence type="ECO:0000256" key="7">
    <source>
        <dbReference type="ARBA" id="ARBA00023136"/>
    </source>
</evidence>
<feature type="transmembrane region" description="Helical" evidence="8">
    <location>
        <begin position="108"/>
        <end position="129"/>
    </location>
</feature>
<evidence type="ECO:0000256" key="6">
    <source>
        <dbReference type="ARBA" id="ARBA00022989"/>
    </source>
</evidence>
<dbReference type="Pfam" id="PF04973">
    <property type="entry name" value="NMN_transporter"/>
    <property type="match status" value="1"/>
</dbReference>
<evidence type="ECO:0000256" key="5">
    <source>
        <dbReference type="ARBA" id="ARBA00022692"/>
    </source>
</evidence>
<name>A0A171DG16_9ACTN</name>
<evidence type="ECO:0000256" key="8">
    <source>
        <dbReference type="SAM" id="Phobius"/>
    </source>
</evidence>
<feature type="transmembrane region" description="Helical" evidence="8">
    <location>
        <begin position="71"/>
        <end position="88"/>
    </location>
</feature>
<feature type="transmembrane region" description="Helical" evidence="8">
    <location>
        <begin position="48"/>
        <end position="65"/>
    </location>
</feature>
<keyword evidence="3" id="KW-0813">Transport</keyword>
<keyword evidence="6 8" id="KW-1133">Transmembrane helix</keyword>
<comment type="caution">
    <text evidence="9">The sequence shown here is derived from an EMBL/GenBank/DDBJ whole genome shotgun (WGS) entry which is preliminary data.</text>
</comment>
<dbReference type="PANTHER" id="PTHR36122:SF2">
    <property type="entry name" value="NICOTINAMIDE RIBOSIDE TRANSPORTER PNUC"/>
    <property type="match status" value="1"/>
</dbReference>
<dbReference type="RefSeq" id="WP_068898706.1">
    <property type="nucleotide sequence ID" value="NZ_BDCX01000009.1"/>
</dbReference>
<dbReference type="EMBL" id="BDCX01000009">
    <property type="protein sequence ID" value="GAT68300.1"/>
    <property type="molecule type" value="Genomic_DNA"/>
</dbReference>
<evidence type="ECO:0000256" key="2">
    <source>
        <dbReference type="ARBA" id="ARBA00006669"/>
    </source>
</evidence>
<keyword evidence="7 8" id="KW-0472">Membrane</keyword>
<dbReference type="PANTHER" id="PTHR36122">
    <property type="entry name" value="NICOTINAMIDE RIBOSIDE TRANSPORTER PNUC"/>
    <property type="match status" value="1"/>
</dbReference>
<reference evidence="10" key="2">
    <citation type="submission" date="2016-04" db="EMBL/GenBank/DDBJ databases">
        <title>Planomonospora sphaerica JCM9374 whole genome shotgun sequence.</title>
        <authorList>
            <person name="Suzuki T."/>
            <person name="Dohra H."/>
            <person name="Kodani S."/>
        </authorList>
    </citation>
    <scope>NUCLEOTIDE SEQUENCE [LARGE SCALE GENOMIC DNA]</scope>
    <source>
        <strain evidence="10">JCM 9374</strain>
    </source>
</reference>
<evidence type="ECO:0000256" key="1">
    <source>
        <dbReference type="ARBA" id="ARBA00004651"/>
    </source>
</evidence>
<dbReference type="AlphaFoldDB" id="A0A171DG16"/>
<dbReference type="InterPro" id="IPR006419">
    <property type="entry name" value="NMN_transpt_PnuC"/>
</dbReference>
<keyword evidence="4" id="KW-1003">Cell membrane</keyword>
<dbReference type="STRING" id="161355.PS9374_03962"/>
<sequence>MTLAELLDPLLQPVFTIAGAPTSRAELLGFATGILTVWLVARQNIWNWPIGVVNVILLGLVFLAVGLYADAALQVVYVALGLYGWWQWRYGGEGRTAPAVRPTGRAEWAALAGCGAATAAALTFALATWTDSTVPFWDALTTALSLMATYGQTRKLVESWWLWIAADLIYIPLYAYKGLYLTSALYVVFLALCVSGLLAWRRALPARPAAVAA</sequence>
<comment type="subcellular location">
    <subcellularLocation>
        <location evidence="1">Cell membrane</location>
        <topology evidence="1">Multi-pass membrane protein</topology>
    </subcellularLocation>
</comment>
<reference evidence="9 10" key="1">
    <citation type="journal article" date="2016" name="Genome Announc.">
        <title>Draft Genome Sequence of Planomonospora sphaerica JCM9374, a Rare Actinomycete.</title>
        <authorList>
            <person name="Dohra H."/>
            <person name="Suzuki T."/>
            <person name="Inoue Y."/>
            <person name="Kodani S."/>
        </authorList>
    </citation>
    <scope>NUCLEOTIDE SEQUENCE [LARGE SCALE GENOMIC DNA]</scope>
    <source>
        <strain evidence="9 10">JCM 9374</strain>
    </source>
</reference>
<evidence type="ECO:0000313" key="10">
    <source>
        <dbReference type="Proteomes" id="UP000077701"/>
    </source>
</evidence>
<dbReference type="Proteomes" id="UP000077701">
    <property type="component" value="Unassembled WGS sequence"/>
</dbReference>
<dbReference type="OrthoDB" id="9791248at2"/>
<evidence type="ECO:0000256" key="3">
    <source>
        <dbReference type="ARBA" id="ARBA00022448"/>
    </source>
</evidence>
<proteinExistence type="inferred from homology"/>